<feature type="compositionally biased region" description="Pro residues" evidence="3">
    <location>
        <begin position="22"/>
        <end position="31"/>
    </location>
</feature>
<organism evidence="4 5">
    <name type="scientific">Streptomyces brasiliscabiei</name>
    <dbReference type="NCBI Taxonomy" id="2736302"/>
    <lineage>
        <taxon>Bacteria</taxon>
        <taxon>Bacillati</taxon>
        <taxon>Actinomycetota</taxon>
        <taxon>Actinomycetes</taxon>
        <taxon>Kitasatosporales</taxon>
        <taxon>Streptomycetaceae</taxon>
        <taxon>Streptomyces</taxon>
    </lineage>
</organism>
<dbReference type="InterPro" id="IPR050490">
    <property type="entry name" value="Bact_solute-bd_prot1"/>
</dbReference>
<dbReference type="Gene3D" id="3.40.190.10">
    <property type="entry name" value="Periplasmic binding protein-like II"/>
    <property type="match status" value="2"/>
</dbReference>
<protein>
    <submittedName>
        <fullName evidence="4">ABC transporter substrate-binding protein</fullName>
    </submittedName>
</protein>
<feature type="compositionally biased region" description="Basic residues" evidence="3">
    <location>
        <begin position="1"/>
        <end position="11"/>
    </location>
</feature>
<keyword evidence="5" id="KW-1185">Reference proteome</keyword>
<keyword evidence="2" id="KW-0813">Transport</keyword>
<feature type="region of interest" description="Disordered" evidence="3">
    <location>
        <begin position="1"/>
        <end position="34"/>
    </location>
</feature>
<dbReference type="EMBL" id="JBBAYM010000022">
    <property type="protein sequence ID" value="MEI5613360.1"/>
    <property type="molecule type" value="Genomic_DNA"/>
</dbReference>
<evidence type="ECO:0000313" key="5">
    <source>
        <dbReference type="Proteomes" id="UP001365781"/>
    </source>
</evidence>
<evidence type="ECO:0000256" key="3">
    <source>
        <dbReference type="SAM" id="MobiDB-lite"/>
    </source>
</evidence>
<evidence type="ECO:0000256" key="1">
    <source>
        <dbReference type="ARBA" id="ARBA00008520"/>
    </source>
</evidence>
<name>A0ABU8GMM5_9ACTN</name>
<accession>A0ABU8GMM5</accession>
<dbReference type="SUPFAM" id="SSF53850">
    <property type="entry name" value="Periplasmic binding protein-like II"/>
    <property type="match status" value="1"/>
</dbReference>
<reference evidence="4 5" key="1">
    <citation type="submission" date="2024-03" db="EMBL/GenBank/DDBJ databases">
        <title>First Report of Pectobacterium brasiliscabiei causing potato scab in china.</title>
        <authorList>
            <person name="Handique U."/>
        </authorList>
    </citation>
    <scope>NUCLEOTIDE SEQUENCE [LARGE SCALE GENOMIC DNA]</scope>
    <source>
        <strain evidence="4 5">ZRIMU1503</strain>
    </source>
</reference>
<evidence type="ECO:0000313" key="4">
    <source>
        <dbReference type="EMBL" id="MEI5613360.1"/>
    </source>
</evidence>
<gene>
    <name evidence="4" type="ORF">WB403_29855</name>
</gene>
<sequence>MRKNHRIRHTLRMLGTYGTHQPNPPTRPTTSPPTHKALAALAAGALALSLTACGGGDDDSGDEGGTGGNEATVQLPKLDGQKLEVAAVFTGPELANFQKVLDEFEKRTGASVTFVPTGNNTSTFLGTKIEGGKPPDVAFLPQVGVLHQFAEKGWVKPLGAEAQAQLDKNFSDGWKDLGAYEGKQYGVYAKAANKSLVWYNTAAFEAAGITEEPKTWDDFLQTAQTLSDAGSPAVSVGGADGWTLTDWFENVYLSQAGPEKYDQLAKHEIKWTDPSVKDALTTLAELWGKDDLLAGGSSGALQTDYIKSITNTFTGDTPAGMVFEGDFVAVTVNGDTDAKIGTDAKVFPFPAVGDASPVVTGGDAAVALKDGKGAQALLTFLASTDAAEIWAAQGGYLSPNKEMDQASYKDDVTREIAKALLAAGDDFRFDMSDQAPAAFGGTQGTGEWKDLQDFLKDPDDVAGAQKQLETDAAKAYGNG</sequence>
<dbReference type="PANTHER" id="PTHR43649">
    <property type="entry name" value="ARABINOSE-BINDING PROTEIN-RELATED"/>
    <property type="match status" value="1"/>
</dbReference>
<dbReference type="PANTHER" id="PTHR43649:SF29">
    <property type="entry name" value="OSMOPROTECTIVE COMPOUNDS-BINDING PROTEIN GGTB"/>
    <property type="match status" value="1"/>
</dbReference>
<evidence type="ECO:0000256" key="2">
    <source>
        <dbReference type="ARBA" id="ARBA00022448"/>
    </source>
</evidence>
<proteinExistence type="inferred from homology"/>
<comment type="caution">
    <text evidence="4">The sequence shown here is derived from an EMBL/GenBank/DDBJ whole genome shotgun (WGS) entry which is preliminary data.</text>
</comment>
<comment type="similarity">
    <text evidence="1">Belongs to the bacterial solute-binding protein 1 family.</text>
</comment>
<dbReference type="Proteomes" id="UP001365781">
    <property type="component" value="Unassembled WGS sequence"/>
</dbReference>